<feature type="region of interest" description="Disordered" evidence="1">
    <location>
        <begin position="1042"/>
        <end position="1067"/>
    </location>
</feature>
<feature type="compositionally biased region" description="Polar residues" evidence="1">
    <location>
        <begin position="124"/>
        <end position="142"/>
    </location>
</feature>
<name>A0AAN9BSP2_9CAEN</name>
<reference evidence="2 3" key="1">
    <citation type="submission" date="2024-02" db="EMBL/GenBank/DDBJ databases">
        <title>Chromosome-scale genome assembly of the rough periwinkle Littorina saxatilis.</title>
        <authorList>
            <person name="De Jode A."/>
            <person name="Faria R."/>
            <person name="Formenti G."/>
            <person name="Sims Y."/>
            <person name="Smith T.P."/>
            <person name="Tracey A."/>
            <person name="Wood J.M.D."/>
            <person name="Zagrodzka Z.B."/>
            <person name="Johannesson K."/>
            <person name="Butlin R.K."/>
            <person name="Leder E.H."/>
        </authorList>
    </citation>
    <scope>NUCLEOTIDE SEQUENCE [LARGE SCALE GENOMIC DNA]</scope>
    <source>
        <strain evidence="2">Snail1</strain>
        <tissue evidence="2">Muscle</tissue>
    </source>
</reference>
<dbReference type="Proteomes" id="UP001374579">
    <property type="component" value="Unassembled WGS sequence"/>
</dbReference>
<evidence type="ECO:0000313" key="2">
    <source>
        <dbReference type="EMBL" id="KAK7110922.1"/>
    </source>
</evidence>
<feature type="region of interest" description="Disordered" evidence="1">
    <location>
        <begin position="797"/>
        <end position="822"/>
    </location>
</feature>
<feature type="region of interest" description="Disordered" evidence="1">
    <location>
        <begin position="165"/>
        <end position="204"/>
    </location>
</feature>
<feature type="compositionally biased region" description="Acidic residues" evidence="1">
    <location>
        <begin position="1550"/>
        <end position="1560"/>
    </location>
</feature>
<sequence length="1900" mass="203787">MRLTRSGKPSRWDVPPPPSPCSDQEETNTVANATQQAEGHHVQDRLLGLSGSLEKNDPQHAINQLTEKLRSLTSALPAPSEDALAALAPLPSPEIIASSSASITTSPKKVPRPVDQMKKKKGRNQTPMNRKYQLTKNLRSPTSALPAPSEDALAALAPLPSPEIVASSSASITTSPKKVLSTKKPVHVKEKKVNKQNPVNVSHESLPARWQAVDLPAAHSSCEQFGCLGTGIHSKTSRRKPQAKMDEKPVGYDPDQILAAVEPEPGKSVSTKRTVRLKAKPATSGKIPDKEKLKVKPQSGVPESEPRRLVKIKTPQTSIRAVHDQDTRGCEKSASRVKEKALNESVQTSPLKQNPNSSTYQGDPREMPRHSRQAERAEDEDALADSLAHASLQPTRDFDFSQFFQHSRSEEQCFIDSLAQKCSEIKLDKSTVMNLNSEAGDAGRTQREEDALVGSTSWATSDHWHQGLEENTSLTDHQQASAGLDPYQAANIPADAGLWNQGAHQTNPVTTNAVDNSGDAAAWQHGTTQTDSMTTNAAYIPGDAGVWNQGARQTGPITQVSANIDPNQAAYIPGNAGVWNQGAHQTGPITQVSANIDPNQATYIPGNAGVWNQGAHQTGPVTQVSANIDPKQAAYIPGNAGVWNQGARQTHPVTGNSAYIPANQGAHQTSSVTQVSTSRDPYQAAYIPGNAGVWQQDAHQTDSVTQVSTSRDLYQAAYIPGNAGVWQQDAHQTDSVTSNVGQFSANKDTATCQGDGKNTGERRLTEVRTAQPFTEAKTTQAVSPTEVKITQSVPLPQVKTTHPVPSGLGPSKTTPRPEGTGISTQARTRVPVVKKARKGSVTNMNERDKLKALFSVRKKPPMTRMDSSETQQFKSPSKSIKGDPFSSAVKTSPVEKDVSMSCIFTVSKTTDARSDAEKSFSQSVPNPKKALPEVKGVAKPMLHMHTVTSRQAPSAPVPSVAYGMLDDLDQSGDHEKYIDDDDILREIDSCLASPKSRIKNDTREKEEVQTRKDLASCRPMNRSHPSDDTVTASVDVAADGTRKTNTPKAAVASTAGPGTEVLETSKHSTIRSKDFTVKSPESSSVDDLLQSTIVVEQDPSGTTEINISVAITADDDSGKNQVRAGGAASLHVEGTSSRPATGELKDTAADAADDSEYVTTCFDLRLPRQQSLEIHLKPMLQTGDDLGDKIEVEVSTEAGSVTHTASNLLAETHVSRSVICSERTISVVVDNNGDSERCSCLDEACVIKEMDVEIADIPEQLSVERVSASKEHADIPEQLSVERVSASKEHADIPEQLSVERDSASKEHADIPEQLSVERDSASKEHADIPEQLSVERDSASKEHADIPEQLSVERVSASKEHADTDITEENTMPDYPDACESQGTLSDSEKEDKGSESRKQSRTLQKSCSMGADELDETESSTVDGAQEGNLEDGSNKKVQILRKISQEEETLAQSQTEDAVGFPTGESSQGDLQENETVGVLPGTLNKELDNPAELQERLAEENSHDVRTASHSNRVQPSGVTDGSCMETEKGESNDVHTDLHSSQEQPDGESFMDTDLEVSGLCGSAAGKPESGSPTSPPCLRQWDECVPGAAGVCASPPHLEPQASLSTPTSPSVSPTSLSQPVSPTSLSQPAVLDLNGNSVPEHKQRSGGCACCRSSRASSCVCNQTKQTLLVVEPSLPNLSTHQALSPDRLSCVFGERDARAQCGESVDGGGGGHMGVDLVSVMSKHPEVQQKSFSHVDLFSAPAAMPGTTTSTTPAETLELEDSFSENRSPVSDDSDDSLSDGPDFGSSVIRSTLSTVNTNVSPQGGRSLPAGKQSHASDERPTFSLDSLLSDTKNDEAEEHEIRLMQRDLKRDLLSSKGIGIAAEEEDDTEADEENFTDEQRNQLLTVRCRDK</sequence>
<feature type="region of interest" description="Disordered" evidence="1">
    <location>
        <begin position="1117"/>
        <end position="1143"/>
    </location>
</feature>
<feature type="compositionally biased region" description="Low complexity" evidence="1">
    <location>
        <begin position="97"/>
        <end position="107"/>
    </location>
</feature>
<feature type="compositionally biased region" description="Polar residues" evidence="1">
    <location>
        <begin position="344"/>
        <end position="361"/>
    </location>
</feature>
<feature type="compositionally biased region" description="Low complexity" evidence="1">
    <location>
        <begin position="165"/>
        <end position="175"/>
    </location>
</feature>
<feature type="region of interest" description="Disordered" evidence="1">
    <location>
        <begin position="1751"/>
        <end position="1844"/>
    </location>
</feature>
<feature type="region of interest" description="Disordered" evidence="1">
    <location>
        <begin position="1"/>
        <end position="41"/>
    </location>
</feature>
<feature type="region of interest" description="Disordered" evidence="1">
    <location>
        <begin position="860"/>
        <end position="888"/>
    </location>
</feature>
<gene>
    <name evidence="2" type="ORF">V1264_014717</name>
</gene>
<feature type="compositionally biased region" description="Basic and acidic residues" evidence="1">
    <location>
        <begin position="1489"/>
        <end position="1511"/>
    </location>
</feature>
<feature type="compositionally biased region" description="Basic and acidic residues" evidence="1">
    <location>
        <begin position="363"/>
        <end position="376"/>
    </location>
</feature>
<feature type="compositionally biased region" description="Basic and acidic residues" evidence="1">
    <location>
        <begin position="1388"/>
        <end position="1400"/>
    </location>
</feature>
<evidence type="ECO:0000256" key="1">
    <source>
        <dbReference type="SAM" id="MobiDB-lite"/>
    </source>
</evidence>
<feature type="compositionally biased region" description="Basic and acidic residues" evidence="1">
    <location>
        <begin position="321"/>
        <end position="342"/>
    </location>
</feature>
<feature type="region of interest" description="Disordered" evidence="1">
    <location>
        <begin position="1868"/>
        <end position="1900"/>
    </location>
</feature>
<feature type="compositionally biased region" description="Acidic residues" evidence="1">
    <location>
        <begin position="1871"/>
        <end position="1885"/>
    </location>
</feature>
<feature type="compositionally biased region" description="Polar residues" evidence="1">
    <location>
        <begin position="1796"/>
        <end position="1812"/>
    </location>
</feature>
<feature type="compositionally biased region" description="Polar residues" evidence="1">
    <location>
        <begin position="1467"/>
        <end position="1478"/>
    </location>
</feature>
<feature type="compositionally biased region" description="Low complexity" evidence="1">
    <location>
        <begin position="1609"/>
        <end position="1635"/>
    </location>
</feature>
<comment type="caution">
    <text evidence="2">The sequence shown here is derived from an EMBL/GenBank/DDBJ whole genome shotgun (WGS) entry which is preliminary data.</text>
</comment>
<feature type="compositionally biased region" description="Polar residues" evidence="1">
    <location>
        <begin position="27"/>
        <end position="37"/>
    </location>
</feature>
<dbReference type="EMBL" id="JBAMIC010000003">
    <property type="protein sequence ID" value="KAK7110922.1"/>
    <property type="molecule type" value="Genomic_DNA"/>
</dbReference>
<feature type="compositionally biased region" description="Polar residues" evidence="1">
    <location>
        <begin position="868"/>
        <end position="878"/>
    </location>
</feature>
<evidence type="ECO:0000313" key="3">
    <source>
        <dbReference type="Proteomes" id="UP001374579"/>
    </source>
</evidence>
<feature type="compositionally biased region" description="Basic and acidic residues" evidence="1">
    <location>
        <begin position="1530"/>
        <end position="1545"/>
    </location>
</feature>
<feature type="region of interest" description="Disordered" evidence="1">
    <location>
        <begin position="229"/>
        <end position="384"/>
    </location>
</feature>
<feature type="region of interest" description="Disordered" evidence="1">
    <location>
        <begin position="97"/>
        <end position="149"/>
    </location>
</feature>
<proteinExistence type="predicted"/>
<feature type="region of interest" description="Disordered" evidence="1">
    <location>
        <begin position="1267"/>
        <end position="1586"/>
    </location>
</feature>
<organism evidence="2 3">
    <name type="scientific">Littorina saxatilis</name>
    <dbReference type="NCBI Taxonomy" id="31220"/>
    <lineage>
        <taxon>Eukaryota</taxon>
        <taxon>Metazoa</taxon>
        <taxon>Spiralia</taxon>
        <taxon>Lophotrochozoa</taxon>
        <taxon>Mollusca</taxon>
        <taxon>Gastropoda</taxon>
        <taxon>Caenogastropoda</taxon>
        <taxon>Littorinimorpha</taxon>
        <taxon>Littorinoidea</taxon>
        <taxon>Littorinidae</taxon>
        <taxon>Littorina</taxon>
    </lineage>
</organism>
<feature type="compositionally biased region" description="Low complexity" evidence="1">
    <location>
        <begin position="1751"/>
        <end position="1764"/>
    </location>
</feature>
<feature type="region of interest" description="Disordered" evidence="1">
    <location>
        <begin position="1602"/>
        <end position="1645"/>
    </location>
</feature>
<protein>
    <submittedName>
        <fullName evidence="2">Uncharacterized protein</fullName>
    </submittedName>
</protein>
<accession>A0AAN9BSP2</accession>
<keyword evidence="3" id="KW-1185">Reference proteome</keyword>
<feature type="compositionally biased region" description="Polar residues" evidence="1">
    <location>
        <begin position="1512"/>
        <end position="1524"/>
    </location>
</feature>
<feature type="compositionally biased region" description="Basic and acidic residues" evidence="1">
    <location>
        <begin position="1285"/>
        <end position="1347"/>
    </location>
</feature>